<evidence type="ECO:0000313" key="3">
    <source>
        <dbReference type="Proteomes" id="UP000198211"/>
    </source>
</evidence>
<organism evidence="2 3">
    <name type="scientific">Phytophthora megakarya</name>
    <dbReference type="NCBI Taxonomy" id="4795"/>
    <lineage>
        <taxon>Eukaryota</taxon>
        <taxon>Sar</taxon>
        <taxon>Stramenopiles</taxon>
        <taxon>Oomycota</taxon>
        <taxon>Peronosporomycetes</taxon>
        <taxon>Peronosporales</taxon>
        <taxon>Peronosporaceae</taxon>
        <taxon>Phytophthora</taxon>
    </lineage>
</organism>
<feature type="region of interest" description="Disordered" evidence="1">
    <location>
        <begin position="43"/>
        <end position="64"/>
    </location>
</feature>
<proteinExistence type="predicted"/>
<comment type="caution">
    <text evidence="2">The sequence shown here is derived from an EMBL/GenBank/DDBJ whole genome shotgun (WGS) entry which is preliminary data.</text>
</comment>
<dbReference type="EMBL" id="NBNE01000129">
    <property type="protein sequence ID" value="OWZ22533.1"/>
    <property type="molecule type" value="Genomic_DNA"/>
</dbReference>
<gene>
    <name evidence="2" type="ORF">PHMEG_0002759</name>
</gene>
<name>A0A225WY87_9STRA</name>
<accession>A0A225WY87</accession>
<protein>
    <submittedName>
        <fullName evidence="2">Uncharacterized protein</fullName>
    </submittedName>
</protein>
<evidence type="ECO:0000256" key="1">
    <source>
        <dbReference type="SAM" id="MobiDB-lite"/>
    </source>
</evidence>
<dbReference type="Proteomes" id="UP000198211">
    <property type="component" value="Unassembled WGS sequence"/>
</dbReference>
<keyword evidence="3" id="KW-1185">Reference proteome</keyword>
<sequence>MYIMLTPLQVEKLRSRPELVLQGLKREFDLLLEGLVRAEAGRISESAPVGPTPRAPTKTRHGEGDFRQWVDETSSHYGRVKFDKPAEKGLAFSAHVVTDT</sequence>
<dbReference type="AlphaFoldDB" id="A0A225WY87"/>
<evidence type="ECO:0000313" key="2">
    <source>
        <dbReference type="EMBL" id="OWZ22533.1"/>
    </source>
</evidence>
<reference evidence="3" key="1">
    <citation type="submission" date="2017-03" db="EMBL/GenBank/DDBJ databases">
        <title>Phytopthora megakarya and P. palmivora, two closely related causual agents of cacao black pod achieved similar genome size and gene model numbers by different mechanisms.</title>
        <authorList>
            <person name="Ali S."/>
            <person name="Shao J."/>
            <person name="Larry D.J."/>
            <person name="Kronmiller B."/>
            <person name="Shen D."/>
            <person name="Strem M.D."/>
            <person name="Melnick R.L."/>
            <person name="Guiltinan M.J."/>
            <person name="Tyler B.M."/>
            <person name="Meinhardt L.W."/>
            <person name="Bailey B.A."/>
        </authorList>
    </citation>
    <scope>NUCLEOTIDE SEQUENCE [LARGE SCALE GENOMIC DNA]</scope>
    <source>
        <strain evidence="3">zdho120</strain>
    </source>
</reference>